<dbReference type="PROSITE" id="PS51197">
    <property type="entry name" value="HTH_RRF2_2"/>
    <property type="match status" value="1"/>
</dbReference>
<dbReference type="Pfam" id="PF02082">
    <property type="entry name" value="Rrf2"/>
    <property type="match status" value="1"/>
</dbReference>
<dbReference type="PANTHER" id="PTHR33221:SF5">
    <property type="entry name" value="HTH-TYPE TRANSCRIPTIONAL REGULATOR ISCR"/>
    <property type="match status" value="1"/>
</dbReference>
<proteinExistence type="predicted"/>
<dbReference type="InterPro" id="IPR036388">
    <property type="entry name" value="WH-like_DNA-bd_sf"/>
</dbReference>
<dbReference type="Gene3D" id="1.10.10.10">
    <property type="entry name" value="Winged helix-like DNA-binding domain superfamily/Winged helix DNA-binding domain"/>
    <property type="match status" value="1"/>
</dbReference>
<name>A0A1J4SGV6_9BACT</name>
<sequence length="147" mass="16374">MKLSTKVRYGMRAMLELAVGYGKGPILLRVIGKKQKISEKYLEQLLVPLKSTGLIKSIRGPNGGYILSKSPAQLKLSEIVDALEGPTCLVGCIEDPKTCSFVESCVTRDVWIEMQEAIKQILNSITLENLVERQQKKKVILGTIYHI</sequence>
<dbReference type="InterPro" id="IPR030489">
    <property type="entry name" value="TR_Rrf2-type_CS"/>
</dbReference>
<dbReference type="STRING" id="1817893.AUJ66_00680"/>
<dbReference type="AlphaFoldDB" id="A0A1J4SGV6"/>
<protein>
    <submittedName>
        <fullName evidence="2">Rrf2 family transcriptional regulator</fullName>
    </submittedName>
</protein>
<accession>A0A1J4SGV6</accession>
<evidence type="ECO:0000313" key="2">
    <source>
        <dbReference type="EMBL" id="OIN98615.1"/>
    </source>
</evidence>
<comment type="caution">
    <text evidence="2">The sequence shown here is derived from an EMBL/GenBank/DDBJ whole genome shotgun (WGS) entry which is preliminary data.</text>
</comment>
<evidence type="ECO:0000256" key="1">
    <source>
        <dbReference type="ARBA" id="ARBA00023125"/>
    </source>
</evidence>
<dbReference type="PROSITE" id="PS01332">
    <property type="entry name" value="HTH_RRF2_1"/>
    <property type="match status" value="1"/>
</dbReference>
<evidence type="ECO:0000313" key="3">
    <source>
        <dbReference type="Proteomes" id="UP000182278"/>
    </source>
</evidence>
<reference evidence="2 3" key="1">
    <citation type="journal article" date="2016" name="Environ. Microbiol.">
        <title>Genomic resolution of a cold subsurface aquifer community provides metabolic insights for novel microbes adapted to high CO concentrations.</title>
        <authorList>
            <person name="Probst A.J."/>
            <person name="Castelle C.J."/>
            <person name="Singh A."/>
            <person name="Brown C.T."/>
            <person name="Anantharaman K."/>
            <person name="Sharon I."/>
            <person name="Hug L.A."/>
            <person name="Burstein D."/>
            <person name="Emerson J.B."/>
            <person name="Thomas B.C."/>
            <person name="Banfield J.F."/>
        </authorList>
    </citation>
    <scope>NUCLEOTIDE SEQUENCE [LARGE SCALE GENOMIC DNA]</scope>
    <source>
        <strain evidence="2">CG1_02_38_46</strain>
    </source>
</reference>
<dbReference type="GO" id="GO:0003700">
    <property type="term" value="F:DNA-binding transcription factor activity"/>
    <property type="evidence" value="ECO:0007669"/>
    <property type="project" value="TreeGrafter"/>
</dbReference>
<dbReference type="NCBIfam" id="TIGR00738">
    <property type="entry name" value="rrf2_super"/>
    <property type="match status" value="1"/>
</dbReference>
<keyword evidence="1" id="KW-0238">DNA-binding</keyword>
<gene>
    <name evidence="2" type="ORF">AUJ66_00680</name>
</gene>
<dbReference type="PANTHER" id="PTHR33221">
    <property type="entry name" value="WINGED HELIX-TURN-HELIX TRANSCRIPTIONAL REGULATOR, RRF2 FAMILY"/>
    <property type="match status" value="1"/>
</dbReference>
<dbReference type="GO" id="GO:0005829">
    <property type="term" value="C:cytosol"/>
    <property type="evidence" value="ECO:0007669"/>
    <property type="project" value="TreeGrafter"/>
</dbReference>
<dbReference type="SUPFAM" id="SSF46785">
    <property type="entry name" value="Winged helix' DNA-binding domain"/>
    <property type="match status" value="1"/>
</dbReference>
<dbReference type="InterPro" id="IPR036390">
    <property type="entry name" value="WH_DNA-bd_sf"/>
</dbReference>
<dbReference type="EMBL" id="MNUO01000008">
    <property type="protein sequence ID" value="OIN98615.1"/>
    <property type="molecule type" value="Genomic_DNA"/>
</dbReference>
<dbReference type="InterPro" id="IPR000944">
    <property type="entry name" value="Tscrpt_reg_Rrf2"/>
</dbReference>
<dbReference type="Proteomes" id="UP000182278">
    <property type="component" value="Unassembled WGS sequence"/>
</dbReference>
<organism evidence="2 3">
    <name type="scientific">Candidatus Desantisbacteria bacterium CG1_02_38_46</name>
    <dbReference type="NCBI Taxonomy" id="1817893"/>
    <lineage>
        <taxon>Bacteria</taxon>
        <taxon>Candidatus Desantisiibacteriota</taxon>
    </lineage>
</organism>
<dbReference type="GO" id="GO:0003677">
    <property type="term" value="F:DNA binding"/>
    <property type="evidence" value="ECO:0007669"/>
    <property type="project" value="UniProtKB-KW"/>
</dbReference>